<dbReference type="InterPro" id="IPR023214">
    <property type="entry name" value="HAD_sf"/>
</dbReference>
<comment type="caution">
    <text evidence="1">The sequence shown here is derived from an EMBL/GenBank/DDBJ whole genome shotgun (WGS) entry which is preliminary data.</text>
</comment>
<dbReference type="GO" id="GO:0005829">
    <property type="term" value="C:cytosol"/>
    <property type="evidence" value="ECO:0007669"/>
    <property type="project" value="TreeGrafter"/>
</dbReference>
<dbReference type="SUPFAM" id="SSF56784">
    <property type="entry name" value="HAD-like"/>
    <property type="match status" value="1"/>
</dbReference>
<dbReference type="AlphaFoldDB" id="A0A6B2QZB0"/>
<proteinExistence type="predicted"/>
<name>A0A6B2QZB0_9BURK</name>
<gene>
    <name evidence="1" type="ORF">G3I67_08410</name>
</gene>
<dbReference type="NCBIfam" id="TIGR01484">
    <property type="entry name" value="HAD-SF-IIB"/>
    <property type="match status" value="1"/>
</dbReference>
<reference evidence="1" key="1">
    <citation type="submission" date="2020-02" db="EMBL/GenBank/DDBJ databases">
        <authorList>
            <person name="Chen W.-M."/>
        </authorList>
    </citation>
    <scope>NUCLEOTIDE SEQUENCE</scope>
    <source>
        <strain evidence="1">NBD-18</strain>
    </source>
</reference>
<accession>A0A6B2QZB0</accession>
<dbReference type="GO" id="GO:0000287">
    <property type="term" value="F:magnesium ion binding"/>
    <property type="evidence" value="ECO:0007669"/>
    <property type="project" value="TreeGrafter"/>
</dbReference>
<dbReference type="InterPro" id="IPR006379">
    <property type="entry name" value="HAD-SF_hydro_IIB"/>
</dbReference>
<dbReference type="Pfam" id="PF08282">
    <property type="entry name" value="Hydrolase_3"/>
    <property type="match status" value="1"/>
</dbReference>
<dbReference type="PANTHER" id="PTHR10000">
    <property type="entry name" value="PHOSPHOSERINE PHOSPHATASE"/>
    <property type="match status" value="1"/>
</dbReference>
<sequence length="268" mass="30249">MLSLETLSHDQITQIRYVLTDIDDTVTTEGRLTGEAYLAIERLTRAGFTVIPITGRPAGWCDHFARMWPVYAVVGENGAFYFRYDSHARKMHSHYWASAEHRAENRLKLNQLANNILASVPGCALASDQDYRQADLAIDFCEDVPPLPEADVQRIVNMFEAVGAQAKISSIHVNGWFGHYDKLSMTKTLFAREFNLSLEQNLDKVLFIGDSPNDEPMFGFFDYSVGVANIQTQLHRLHDRPKYVTTSKGGSGFVEMANHILSFRGQKN</sequence>
<dbReference type="InterPro" id="IPR036412">
    <property type="entry name" value="HAD-like_sf"/>
</dbReference>
<evidence type="ECO:0000313" key="1">
    <source>
        <dbReference type="EMBL" id="NDY83253.1"/>
    </source>
</evidence>
<dbReference type="RefSeq" id="WP_163654230.1">
    <property type="nucleotide sequence ID" value="NZ_JAAGRN010000005.1"/>
</dbReference>
<organism evidence="1">
    <name type="scientific">Sheuella amnicola</name>
    <dbReference type="NCBI Taxonomy" id="2707330"/>
    <lineage>
        <taxon>Bacteria</taxon>
        <taxon>Pseudomonadati</taxon>
        <taxon>Pseudomonadota</taxon>
        <taxon>Betaproteobacteria</taxon>
        <taxon>Burkholderiales</taxon>
        <taxon>Alcaligenaceae</taxon>
        <taxon>Sheuella</taxon>
    </lineage>
</organism>
<dbReference type="EMBL" id="JAAGRN010000005">
    <property type="protein sequence ID" value="NDY83253.1"/>
    <property type="molecule type" value="Genomic_DNA"/>
</dbReference>
<dbReference type="GO" id="GO:0016791">
    <property type="term" value="F:phosphatase activity"/>
    <property type="evidence" value="ECO:0007669"/>
    <property type="project" value="TreeGrafter"/>
</dbReference>
<dbReference type="PANTHER" id="PTHR10000:SF8">
    <property type="entry name" value="HAD SUPERFAMILY HYDROLASE-LIKE, TYPE 3"/>
    <property type="match status" value="1"/>
</dbReference>
<dbReference type="Gene3D" id="3.40.50.1000">
    <property type="entry name" value="HAD superfamily/HAD-like"/>
    <property type="match status" value="2"/>
</dbReference>
<protein>
    <submittedName>
        <fullName evidence="1">HAD family phosphatase</fullName>
    </submittedName>
</protein>